<evidence type="ECO:0000256" key="6">
    <source>
        <dbReference type="ARBA" id="ARBA00022801"/>
    </source>
</evidence>
<dbReference type="GO" id="GO:0005634">
    <property type="term" value="C:nucleus"/>
    <property type="evidence" value="ECO:0007669"/>
    <property type="project" value="UniProtKB-SubCell"/>
</dbReference>
<dbReference type="EMBL" id="BPQB01000021">
    <property type="protein sequence ID" value="GJE91481.1"/>
    <property type="molecule type" value="Genomic_DNA"/>
</dbReference>
<keyword evidence="7 12" id="KW-0269">Exonuclease</keyword>
<feature type="domain" description="Exonuclease" evidence="11">
    <location>
        <begin position="17"/>
        <end position="178"/>
    </location>
</feature>
<dbReference type="Pfam" id="PF00929">
    <property type="entry name" value="RNase_T"/>
    <property type="match status" value="1"/>
</dbReference>
<evidence type="ECO:0000256" key="5">
    <source>
        <dbReference type="ARBA" id="ARBA00022722"/>
    </source>
</evidence>
<dbReference type="InterPro" id="IPR047021">
    <property type="entry name" value="REXO1/3/4-like"/>
</dbReference>
<dbReference type="SUPFAM" id="SSF53098">
    <property type="entry name" value="Ribonuclease H-like"/>
    <property type="match status" value="1"/>
</dbReference>
<protein>
    <recommendedName>
        <fullName evidence="3">RNA exonuclease 4</fullName>
    </recommendedName>
</protein>
<evidence type="ECO:0000256" key="9">
    <source>
        <dbReference type="ARBA" id="ARBA00025599"/>
    </source>
</evidence>
<dbReference type="InterPro" id="IPR036397">
    <property type="entry name" value="RNaseH_sf"/>
</dbReference>
<comment type="similarity">
    <text evidence="2">Belongs to the REXO4 family.</text>
</comment>
<keyword evidence="8" id="KW-0539">Nucleus</keyword>
<evidence type="ECO:0000256" key="7">
    <source>
        <dbReference type="ARBA" id="ARBA00022839"/>
    </source>
</evidence>
<organism evidence="12 13">
    <name type="scientific">Phanerochaete sordida</name>
    <dbReference type="NCBI Taxonomy" id="48140"/>
    <lineage>
        <taxon>Eukaryota</taxon>
        <taxon>Fungi</taxon>
        <taxon>Dikarya</taxon>
        <taxon>Basidiomycota</taxon>
        <taxon>Agaricomycotina</taxon>
        <taxon>Agaricomycetes</taxon>
        <taxon>Polyporales</taxon>
        <taxon>Phanerochaetaceae</taxon>
        <taxon>Phanerochaete</taxon>
    </lineage>
</organism>
<dbReference type="InterPro" id="IPR037431">
    <property type="entry name" value="REX4_DEDDh_dom"/>
</dbReference>
<dbReference type="PANTHER" id="PTHR12801">
    <property type="entry name" value="RNA EXONUCLEASE REXO1 / RECO3 FAMILY MEMBER-RELATED"/>
    <property type="match status" value="1"/>
</dbReference>
<evidence type="ECO:0000259" key="11">
    <source>
        <dbReference type="SMART" id="SM00479"/>
    </source>
</evidence>
<dbReference type="InterPro" id="IPR012337">
    <property type="entry name" value="RNaseH-like_sf"/>
</dbReference>
<comment type="function">
    <text evidence="9">Exoribonuclease involved in ribosome biosynthesis. Involved in the processing of ITS1, the internal transcribed spacer localized between the 18S and 5.8S rRNAs.</text>
</comment>
<keyword evidence="13" id="KW-1185">Reference proteome</keyword>
<dbReference type="CDD" id="cd06144">
    <property type="entry name" value="REX4_like"/>
    <property type="match status" value="1"/>
</dbReference>
<dbReference type="GO" id="GO:0006364">
    <property type="term" value="P:rRNA processing"/>
    <property type="evidence" value="ECO:0007669"/>
    <property type="project" value="UniProtKB-KW"/>
</dbReference>
<accession>A0A9P3LDF7</accession>
<proteinExistence type="inferred from homology"/>
<evidence type="ECO:0000256" key="4">
    <source>
        <dbReference type="ARBA" id="ARBA00022552"/>
    </source>
</evidence>
<dbReference type="Gene3D" id="3.30.420.10">
    <property type="entry name" value="Ribonuclease H-like superfamily/Ribonuclease H"/>
    <property type="match status" value="1"/>
</dbReference>
<evidence type="ECO:0000256" key="2">
    <source>
        <dbReference type="ARBA" id="ARBA00010489"/>
    </source>
</evidence>
<dbReference type="Proteomes" id="UP000703269">
    <property type="component" value="Unassembled WGS sequence"/>
</dbReference>
<dbReference type="SMART" id="SM00479">
    <property type="entry name" value="EXOIII"/>
    <property type="match status" value="1"/>
</dbReference>
<evidence type="ECO:0000313" key="12">
    <source>
        <dbReference type="EMBL" id="GJE91481.1"/>
    </source>
</evidence>
<gene>
    <name evidence="12" type="ORF">PsYK624_076310</name>
</gene>
<comment type="caution">
    <text evidence="12">The sequence shown here is derived from an EMBL/GenBank/DDBJ whole genome shotgun (WGS) entry which is preliminary data.</text>
</comment>
<evidence type="ECO:0000256" key="1">
    <source>
        <dbReference type="ARBA" id="ARBA00004123"/>
    </source>
</evidence>
<keyword evidence="6" id="KW-0378">Hydrolase</keyword>
<evidence type="ECO:0000256" key="10">
    <source>
        <dbReference type="SAM" id="MobiDB-lite"/>
    </source>
</evidence>
<dbReference type="AlphaFoldDB" id="A0A9P3LDF7"/>
<dbReference type="InterPro" id="IPR013520">
    <property type="entry name" value="Ribonucl_H"/>
</dbReference>
<dbReference type="GO" id="GO:0003676">
    <property type="term" value="F:nucleic acid binding"/>
    <property type="evidence" value="ECO:0007669"/>
    <property type="project" value="InterPro"/>
</dbReference>
<comment type="subcellular location">
    <subcellularLocation>
        <location evidence="1">Nucleus</location>
    </subcellularLocation>
</comment>
<evidence type="ECO:0000256" key="8">
    <source>
        <dbReference type="ARBA" id="ARBA00023242"/>
    </source>
</evidence>
<reference evidence="12 13" key="1">
    <citation type="submission" date="2021-08" db="EMBL/GenBank/DDBJ databases">
        <title>Draft Genome Sequence of Phanerochaete sordida strain YK-624.</title>
        <authorList>
            <person name="Mori T."/>
            <person name="Dohra H."/>
            <person name="Suzuki T."/>
            <person name="Kawagishi H."/>
            <person name="Hirai H."/>
        </authorList>
    </citation>
    <scope>NUCLEOTIDE SEQUENCE [LARGE SCALE GENOMIC DNA]</scope>
    <source>
        <strain evidence="12 13">YK-624</strain>
    </source>
</reference>
<sequence length="279" mass="30735">MILGESTEIRPKKAATKYVAIDCEMVGVGFEGQESSLARVSVVNFDGTVLLDEIVQQKERVVDYRTQYSGIRPTDMVNAKLFADVQNRVAKLLEGKVLVGHAVWNDLKALLLSHPRYLIRDTQVLAAKHKVVKSPRPALRHLVAHEFGMAFHTGEHSSITDARATMAIFRLHRKVWETGLPRIYQQAASLKKLLNVAPAETSELLSDDEDAKTSTTDAKAPTSKKRKAEDASAETAKVILQAKKRAATFPGGGRKGVSSGLSTVVKHKDKGASWWKELK</sequence>
<dbReference type="PANTHER" id="PTHR12801:SF45">
    <property type="entry name" value="RNA EXONUCLEASE 4"/>
    <property type="match status" value="1"/>
</dbReference>
<feature type="region of interest" description="Disordered" evidence="10">
    <location>
        <begin position="204"/>
        <end position="234"/>
    </location>
</feature>
<dbReference type="GO" id="GO:0008408">
    <property type="term" value="F:3'-5' exonuclease activity"/>
    <property type="evidence" value="ECO:0007669"/>
    <property type="project" value="InterPro"/>
</dbReference>
<dbReference type="FunFam" id="3.30.420.10:FF:000007">
    <property type="entry name" value="Interferon-stimulated exonuclease gene 20"/>
    <property type="match status" value="1"/>
</dbReference>
<name>A0A9P3LDF7_9APHY</name>
<evidence type="ECO:0000313" key="13">
    <source>
        <dbReference type="Proteomes" id="UP000703269"/>
    </source>
</evidence>
<keyword evidence="5" id="KW-0540">Nuclease</keyword>
<evidence type="ECO:0000256" key="3">
    <source>
        <dbReference type="ARBA" id="ARBA00016937"/>
    </source>
</evidence>
<dbReference type="OrthoDB" id="8191639at2759"/>
<keyword evidence="4" id="KW-0698">rRNA processing</keyword>